<dbReference type="PANTHER" id="PTHR42870">
    <property type="entry name" value="ACETYL-COA C-ACETYLTRANSFERASE"/>
    <property type="match status" value="1"/>
</dbReference>
<dbReference type="InterPro" id="IPR020616">
    <property type="entry name" value="Thiolase_N"/>
</dbReference>
<dbReference type="Pfam" id="PF22691">
    <property type="entry name" value="Thiolase_C_1"/>
    <property type="match status" value="1"/>
</dbReference>
<dbReference type="CDD" id="cd00829">
    <property type="entry name" value="SCP-x_thiolase"/>
    <property type="match status" value="1"/>
</dbReference>
<evidence type="ECO:0000256" key="6">
    <source>
        <dbReference type="ARBA" id="ARBA00032316"/>
    </source>
</evidence>
<proteinExistence type="predicted"/>
<feature type="domain" description="Thiolase N-terminal" evidence="7">
    <location>
        <begin position="4"/>
        <end position="191"/>
    </location>
</feature>
<dbReference type="InterPro" id="IPR002155">
    <property type="entry name" value="Thiolase"/>
</dbReference>
<evidence type="ECO:0000313" key="9">
    <source>
        <dbReference type="EMBL" id="MDX5985117.1"/>
    </source>
</evidence>
<sequence length="388" mass="40216">MNRVMVAGVGMTHFGKHLGMGVRNLAIEAVDAAIDDAKADAADIERVYFGNAVAGIVTQQEMIRGQVALRRHALNGAALINVENACASGGSALSIGYEAIASGAAKAVMVIGAEQLNHADKSRPFNALRGSTDIEDIGEAEPGQMSANSLLMDFYAEVAQRYLDTYGADPADFARVAVKNRKNAAHNPNAHLRAPQSLDDVLNARMIVAPLTLPMCSPTTDGAAALLICSEDYAKARGADAVELVTTRIASGARGNPVRDAVAIAYEAAGIGPEDFDLMELHDAAAPAELMQYAEVGLCAEGEGHVLIREGATDIGGRTPVNTSGGLLSRGHPLGATGCAQIVELVVQLRGQANGRQVAGARQALAVNGGGWLDGSYALAVASILRKV</sequence>
<dbReference type="InterPro" id="IPR055140">
    <property type="entry name" value="Thiolase_C_2"/>
</dbReference>
<dbReference type="Proteomes" id="UP001279660">
    <property type="component" value="Unassembled WGS sequence"/>
</dbReference>
<dbReference type="InterPro" id="IPR016039">
    <property type="entry name" value="Thiolase-like"/>
</dbReference>
<evidence type="ECO:0000313" key="10">
    <source>
        <dbReference type="Proteomes" id="UP001279660"/>
    </source>
</evidence>
<feature type="domain" description="Thiolase C-terminal" evidence="8">
    <location>
        <begin position="256"/>
        <end position="376"/>
    </location>
</feature>
<dbReference type="PIRSF" id="PIRSF000429">
    <property type="entry name" value="Ac-CoA_Ac_transf"/>
    <property type="match status" value="1"/>
</dbReference>
<accession>A0ABU4PPM7</accession>
<name>A0ABU4PPM7_9SPHN</name>
<evidence type="ECO:0000259" key="8">
    <source>
        <dbReference type="Pfam" id="PF22691"/>
    </source>
</evidence>
<keyword evidence="10" id="KW-1185">Reference proteome</keyword>
<evidence type="ECO:0000256" key="2">
    <source>
        <dbReference type="ARBA" id="ARBA00022448"/>
    </source>
</evidence>
<dbReference type="EMBL" id="JAWXXV010000001">
    <property type="protein sequence ID" value="MDX5985117.1"/>
    <property type="molecule type" value="Genomic_DNA"/>
</dbReference>
<gene>
    <name evidence="9" type="ORF">SIL82_12675</name>
</gene>
<evidence type="ECO:0000259" key="7">
    <source>
        <dbReference type="Pfam" id="PF00108"/>
    </source>
</evidence>
<keyword evidence="4" id="KW-0445">Lipid transport</keyword>
<evidence type="ECO:0000256" key="5">
    <source>
        <dbReference type="ARBA" id="ARBA00023121"/>
    </source>
</evidence>
<dbReference type="Pfam" id="PF00108">
    <property type="entry name" value="Thiolase_N"/>
    <property type="match status" value="1"/>
</dbReference>
<dbReference type="InterPro" id="IPR020613">
    <property type="entry name" value="Thiolase_CS"/>
</dbReference>
<reference evidence="9 10" key="1">
    <citation type="submission" date="2023-11" db="EMBL/GenBank/DDBJ databases">
        <title>MicrobeMod: A computational toolkit for identifying prokaryotic methylation and restriction-modification with nanopore sequencing.</title>
        <authorList>
            <person name="Crits-Christoph A."/>
            <person name="Kang S.C."/>
            <person name="Lee H."/>
            <person name="Ostrov N."/>
        </authorList>
    </citation>
    <scope>NUCLEOTIDE SEQUENCE [LARGE SCALE GENOMIC DNA]</scope>
    <source>
        <strain evidence="9 10">ATCC 14820</strain>
    </source>
</reference>
<dbReference type="RefSeq" id="WP_010402399.1">
    <property type="nucleotide sequence ID" value="NZ_JAWXXV010000001.1"/>
</dbReference>
<dbReference type="PROSITE" id="PS00737">
    <property type="entry name" value="THIOLASE_2"/>
    <property type="match status" value="1"/>
</dbReference>
<keyword evidence="5" id="KW-0446">Lipid-binding</keyword>
<comment type="caution">
    <text evidence="9">The sequence shown here is derived from an EMBL/GenBank/DDBJ whole genome shotgun (WGS) entry which is preliminary data.</text>
</comment>
<organism evidence="9 10">
    <name type="scientific">Sphingomonas echinoides</name>
    <dbReference type="NCBI Taxonomy" id="59803"/>
    <lineage>
        <taxon>Bacteria</taxon>
        <taxon>Pseudomonadati</taxon>
        <taxon>Pseudomonadota</taxon>
        <taxon>Alphaproteobacteria</taxon>
        <taxon>Sphingomonadales</taxon>
        <taxon>Sphingomonadaceae</taxon>
        <taxon>Sphingomonas</taxon>
    </lineage>
</organism>
<dbReference type="Gene3D" id="3.40.47.10">
    <property type="match status" value="1"/>
</dbReference>
<evidence type="ECO:0000256" key="4">
    <source>
        <dbReference type="ARBA" id="ARBA00023055"/>
    </source>
</evidence>
<keyword evidence="2" id="KW-0813">Transport</keyword>
<dbReference type="SUPFAM" id="SSF53901">
    <property type="entry name" value="Thiolase-like"/>
    <property type="match status" value="2"/>
</dbReference>
<dbReference type="PANTHER" id="PTHR42870:SF1">
    <property type="entry name" value="NON-SPECIFIC LIPID-TRANSFER PROTEIN-LIKE 2"/>
    <property type="match status" value="1"/>
</dbReference>
<keyword evidence="3" id="KW-0808">Transferase</keyword>
<dbReference type="EC" id="2.3.1.176" evidence="1"/>
<protein>
    <recommendedName>
        <fullName evidence="1">propanoyl-CoA C-acyltransferase</fullName>
        <ecNumber evidence="1">2.3.1.176</ecNumber>
    </recommendedName>
    <alternativeName>
        <fullName evidence="6">Propanoyl-CoA C-acyltransferase</fullName>
    </alternativeName>
</protein>
<evidence type="ECO:0000256" key="3">
    <source>
        <dbReference type="ARBA" id="ARBA00022679"/>
    </source>
</evidence>
<evidence type="ECO:0000256" key="1">
    <source>
        <dbReference type="ARBA" id="ARBA00012352"/>
    </source>
</evidence>